<keyword evidence="2" id="KW-0547">Nucleotide-binding</keyword>
<evidence type="ECO:0000259" key="5">
    <source>
        <dbReference type="Pfam" id="PF05157"/>
    </source>
</evidence>
<proteinExistence type="inferred from homology"/>
<comment type="caution">
    <text evidence="6">The sequence shown here is derived from an EMBL/GenBank/DDBJ whole genome shotgun (WGS) entry which is preliminary data.</text>
</comment>
<sequence>MSASITHPRHAQPRRLGELLHDASLISADQLHIALAEQRKTGELLGRILTRLEFVPEALLRDLLGDLLGVPVVDLDQTVIDPRILALVPKKLIERHHVLPIRWNPKEAILTLAMADPRDMAVLDAIQANIHTEINLKSVLSGPGEIARAIGRAFNPSNAPVVNPRVLAEDPIRLIDALLVDAARQGVTHIHIEPEPGQVSIRYRHDGVMSQRCALHRDHLPALVERIRHLAGMESDPTGTPRQGRFRAHLSGLEIDCQVTSLATLPDESLVLRVRNASLAGPTLESLGLAAPTAAQLKRMLARPTGLTVIAAPPGGGLSTTLHALMAYLQDEELSLLSIEETPEHPHHPARRVIGGEWLADPIADPVELLDMDADILFLDAVRAPEAMRAALRAAMRGARIVAGIHAHSAYGAFQRLIDMEIPIRALIDNLTGVVAQRLVRLLCPACKKSRPPLPEEKKILGHGPVELHSARGCETCRQSGYQGRAALFEALPADAPVSLWLEEGGRHSAFIPCFHAHELPTLADDALRRVRQGDISLEEAARVVHLGTHPH</sequence>
<accession>A0ABQ0C807</accession>
<dbReference type="SUPFAM" id="SSF52540">
    <property type="entry name" value="P-loop containing nucleoside triphosphate hydrolases"/>
    <property type="match status" value="1"/>
</dbReference>
<dbReference type="SUPFAM" id="SSF160246">
    <property type="entry name" value="EspE N-terminal domain-like"/>
    <property type="match status" value="1"/>
</dbReference>
<feature type="domain" description="Bacterial type II secretion system protein E" evidence="4">
    <location>
        <begin position="172"/>
        <end position="543"/>
    </location>
</feature>
<evidence type="ECO:0000313" key="7">
    <source>
        <dbReference type="Proteomes" id="UP001628193"/>
    </source>
</evidence>
<dbReference type="Pfam" id="PF00437">
    <property type="entry name" value="T2SSE"/>
    <property type="match status" value="1"/>
</dbReference>
<comment type="similarity">
    <text evidence="1">Belongs to the GSP E family.</text>
</comment>
<protein>
    <submittedName>
        <fullName evidence="6">Uncharacterized protein</fullName>
    </submittedName>
</protein>
<evidence type="ECO:0000259" key="4">
    <source>
        <dbReference type="Pfam" id="PF00437"/>
    </source>
</evidence>
<evidence type="ECO:0000256" key="3">
    <source>
        <dbReference type="ARBA" id="ARBA00022840"/>
    </source>
</evidence>
<keyword evidence="3" id="KW-0067">ATP-binding</keyword>
<evidence type="ECO:0000313" key="6">
    <source>
        <dbReference type="EMBL" id="GAB0057027.1"/>
    </source>
</evidence>
<dbReference type="Proteomes" id="UP001628193">
    <property type="component" value="Unassembled WGS sequence"/>
</dbReference>
<organism evidence="6 7">
    <name type="scientific">Candidatus Magnetaquiglobus chichijimensis</name>
    <dbReference type="NCBI Taxonomy" id="3141448"/>
    <lineage>
        <taxon>Bacteria</taxon>
        <taxon>Pseudomonadati</taxon>
        <taxon>Pseudomonadota</taxon>
        <taxon>Magnetococcia</taxon>
        <taxon>Magnetococcales</taxon>
        <taxon>Candidatus Magnetaquicoccaceae</taxon>
        <taxon>Candidatus Magnetaquiglobus</taxon>
    </lineage>
</organism>
<dbReference type="RefSeq" id="WP_420904738.1">
    <property type="nucleotide sequence ID" value="NZ_BAAFGK010000004.1"/>
</dbReference>
<keyword evidence="7" id="KW-1185">Reference proteome</keyword>
<reference evidence="6 7" key="1">
    <citation type="submission" date="2024-05" db="EMBL/GenBank/DDBJ databases">
        <authorList>
            <consortium name="Candidatus Magnetaquicoccaceae bacterium FCR-1 genome sequencing consortium"/>
            <person name="Shimoshige H."/>
            <person name="Shimamura S."/>
            <person name="Taoka A."/>
            <person name="Kobayashi H."/>
            <person name="Maekawa T."/>
        </authorList>
    </citation>
    <scope>NUCLEOTIDE SEQUENCE [LARGE SCALE GENOMIC DNA]</scope>
    <source>
        <strain evidence="6 7">FCR-1</strain>
    </source>
</reference>
<evidence type="ECO:0000256" key="1">
    <source>
        <dbReference type="ARBA" id="ARBA00006611"/>
    </source>
</evidence>
<dbReference type="EMBL" id="BAAFGK010000004">
    <property type="protein sequence ID" value="GAB0057027.1"/>
    <property type="molecule type" value="Genomic_DNA"/>
</dbReference>
<dbReference type="Gene3D" id="3.40.50.300">
    <property type="entry name" value="P-loop containing nucleotide triphosphate hydrolases"/>
    <property type="match status" value="1"/>
</dbReference>
<dbReference type="Pfam" id="PF05157">
    <property type="entry name" value="MshEN"/>
    <property type="match status" value="1"/>
</dbReference>
<evidence type="ECO:0000256" key="2">
    <source>
        <dbReference type="ARBA" id="ARBA00022741"/>
    </source>
</evidence>
<dbReference type="Gene3D" id="3.30.450.90">
    <property type="match status" value="1"/>
</dbReference>
<name>A0ABQ0C807_9PROT</name>
<feature type="domain" description="Type II secretion system protein GspE N-terminal" evidence="5">
    <location>
        <begin position="68"/>
        <end position="155"/>
    </location>
</feature>
<dbReference type="InterPro" id="IPR037257">
    <property type="entry name" value="T2SS_E_N_sf"/>
</dbReference>
<gene>
    <name evidence="6" type="ORF">SIID45300_01347</name>
</gene>
<dbReference type="InterPro" id="IPR007831">
    <property type="entry name" value="T2SS_GspE_N"/>
</dbReference>
<dbReference type="InterPro" id="IPR027417">
    <property type="entry name" value="P-loop_NTPase"/>
</dbReference>
<dbReference type="PANTHER" id="PTHR30258:SF1">
    <property type="entry name" value="PROTEIN TRANSPORT PROTEIN HOFB HOMOLOG"/>
    <property type="match status" value="1"/>
</dbReference>
<dbReference type="Gene3D" id="3.30.300.160">
    <property type="entry name" value="Type II secretion system, protein E, N-terminal domain"/>
    <property type="match status" value="1"/>
</dbReference>
<reference evidence="6 7" key="2">
    <citation type="submission" date="2024-09" db="EMBL/GenBank/DDBJ databases">
        <title>Draft genome sequence of Candidatus Magnetaquicoccaceae bacterium FCR-1.</title>
        <authorList>
            <person name="Shimoshige H."/>
            <person name="Shimamura S."/>
            <person name="Taoka A."/>
            <person name="Kobayashi H."/>
            <person name="Maekawa T."/>
        </authorList>
    </citation>
    <scope>NUCLEOTIDE SEQUENCE [LARGE SCALE GENOMIC DNA]</scope>
    <source>
        <strain evidence="6 7">FCR-1</strain>
    </source>
</reference>
<dbReference type="PANTHER" id="PTHR30258">
    <property type="entry name" value="TYPE II SECRETION SYSTEM PROTEIN GSPE-RELATED"/>
    <property type="match status" value="1"/>
</dbReference>
<dbReference type="InterPro" id="IPR001482">
    <property type="entry name" value="T2SS/T4SS_dom"/>
</dbReference>